<feature type="domain" description="Endonuclease NucS N-terminal PH-like" evidence="1">
    <location>
        <begin position="2"/>
        <end position="87"/>
    </location>
</feature>
<dbReference type="PANTHER" id="PTHR38814">
    <property type="entry name" value="ENDONUCLEASE NUCS"/>
    <property type="match status" value="1"/>
</dbReference>
<reference evidence="2" key="1">
    <citation type="journal article" date="2014" name="Front. Microbiol.">
        <title>High frequency of phylogenetically diverse reductive dehalogenase-homologous genes in deep subseafloor sedimentary metagenomes.</title>
        <authorList>
            <person name="Kawai M."/>
            <person name="Futagami T."/>
            <person name="Toyoda A."/>
            <person name="Takaki Y."/>
            <person name="Nishi S."/>
            <person name="Hori S."/>
            <person name="Arai W."/>
            <person name="Tsubouchi T."/>
            <person name="Morono Y."/>
            <person name="Uchiyama I."/>
            <person name="Ito T."/>
            <person name="Fujiyama A."/>
            <person name="Inagaki F."/>
            <person name="Takami H."/>
        </authorList>
    </citation>
    <scope>NUCLEOTIDE SEQUENCE</scope>
    <source>
        <strain evidence="2">Expedition CK06-06</strain>
    </source>
</reference>
<feature type="non-terminal residue" evidence="2">
    <location>
        <position position="126"/>
    </location>
</feature>
<dbReference type="EMBL" id="BARS01003376">
    <property type="protein sequence ID" value="GAF81933.1"/>
    <property type="molecule type" value="Genomic_DNA"/>
</dbReference>
<dbReference type="InterPro" id="IPR048302">
    <property type="entry name" value="NucS_N"/>
</dbReference>
<dbReference type="InterPro" id="IPR002793">
    <property type="entry name" value="Endonuclease_NucS"/>
</dbReference>
<dbReference type="AlphaFoldDB" id="X0SLH2"/>
<sequence>MVDYRGRAQSLLDWGERIVMIKQDGNVLVHQPEMREPVNWQPSGTTTEFQVENNSLVIRSRHSHPPEKMKITFRNLKMIVATSLRDKAEFVIAGMETDVVNQIISEPDTIEEGLRISKREKQVKSG</sequence>
<dbReference type="Pfam" id="PF21003">
    <property type="entry name" value="NucS_N"/>
    <property type="match status" value="1"/>
</dbReference>
<dbReference type="CDD" id="cd22341">
    <property type="entry name" value="NucS-like"/>
    <property type="match status" value="1"/>
</dbReference>
<dbReference type="GO" id="GO:0004519">
    <property type="term" value="F:endonuclease activity"/>
    <property type="evidence" value="ECO:0007669"/>
    <property type="project" value="InterPro"/>
</dbReference>
<dbReference type="PANTHER" id="PTHR38814:SF1">
    <property type="entry name" value="ENDONUCLEASE NUCS"/>
    <property type="match status" value="1"/>
</dbReference>
<evidence type="ECO:0000259" key="1">
    <source>
        <dbReference type="Pfam" id="PF21003"/>
    </source>
</evidence>
<comment type="caution">
    <text evidence="2">The sequence shown here is derived from an EMBL/GenBank/DDBJ whole genome shotgun (WGS) entry which is preliminary data.</text>
</comment>
<dbReference type="InterPro" id="IPR049173">
    <property type="entry name" value="NucS_N_sf"/>
</dbReference>
<proteinExistence type="predicted"/>
<evidence type="ECO:0000313" key="2">
    <source>
        <dbReference type="EMBL" id="GAF81933.1"/>
    </source>
</evidence>
<dbReference type="Gene3D" id="2.70.180.20">
    <property type="match status" value="1"/>
</dbReference>
<gene>
    <name evidence="2" type="ORF">S01H1_06547</name>
</gene>
<name>X0SLH2_9ZZZZ</name>
<protein>
    <recommendedName>
        <fullName evidence="1">Endonuclease NucS N-terminal PH-like domain-containing protein</fullName>
    </recommendedName>
</protein>
<organism evidence="2">
    <name type="scientific">marine sediment metagenome</name>
    <dbReference type="NCBI Taxonomy" id="412755"/>
    <lineage>
        <taxon>unclassified sequences</taxon>
        <taxon>metagenomes</taxon>
        <taxon>ecological metagenomes</taxon>
    </lineage>
</organism>
<accession>X0SLH2</accession>